<name>A0A0A9G6X7_ARUDO</name>
<organism evidence="1">
    <name type="scientific">Arundo donax</name>
    <name type="common">Giant reed</name>
    <name type="synonym">Donax arundinaceus</name>
    <dbReference type="NCBI Taxonomy" id="35708"/>
    <lineage>
        <taxon>Eukaryota</taxon>
        <taxon>Viridiplantae</taxon>
        <taxon>Streptophyta</taxon>
        <taxon>Embryophyta</taxon>
        <taxon>Tracheophyta</taxon>
        <taxon>Spermatophyta</taxon>
        <taxon>Magnoliopsida</taxon>
        <taxon>Liliopsida</taxon>
        <taxon>Poales</taxon>
        <taxon>Poaceae</taxon>
        <taxon>PACMAD clade</taxon>
        <taxon>Arundinoideae</taxon>
        <taxon>Arundineae</taxon>
        <taxon>Arundo</taxon>
    </lineage>
</organism>
<dbReference type="EMBL" id="GBRH01181473">
    <property type="protein sequence ID" value="JAE16423.1"/>
    <property type="molecule type" value="Transcribed_RNA"/>
</dbReference>
<reference evidence="1" key="1">
    <citation type="submission" date="2014-09" db="EMBL/GenBank/DDBJ databases">
        <authorList>
            <person name="Magalhaes I.L.F."/>
            <person name="Oliveira U."/>
            <person name="Santos F.R."/>
            <person name="Vidigal T.H.D.A."/>
            <person name="Brescovit A.D."/>
            <person name="Santos A.J."/>
        </authorList>
    </citation>
    <scope>NUCLEOTIDE SEQUENCE</scope>
    <source>
        <tissue evidence="1">Shoot tissue taken approximately 20 cm above the soil surface</tissue>
    </source>
</reference>
<evidence type="ECO:0000313" key="1">
    <source>
        <dbReference type="EMBL" id="JAE16423.1"/>
    </source>
</evidence>
<sequence>MKHYSQHNCCWLQDWRAFLQIVSTIFIISLNISRASPPLIEDIRVFSNLIVVRNRCFKY</sequence>
<accession>A0A0A9G6X7</accession>
<dbReference type="AlphaFoldDB" id="A0A0A9G6X7"/>
<proteinExistence type="predicted"/>
<protein>
    <submittedName>
        <fullName evidence="1">Uncharacterized protein</fullName>
    </submittedName>
</protein>
<reference evidence="1" key="2">
    <citation type="journal article" date="2015" name="Data Brief">
        <title>Shoot transcriptome of the giant reed, Arundo donax.</title>
        <authorList>
            <person name="Barrero R.A."/>
            <person name="Guerrero F.D."/>
            <person name="Moolhuijzen P."/>
            <person name="Goolsby J.A."/>
            <person name="Tidwell J."/>
            <person name="Bellgard S.E."/>
            <person name="Bellgard M.I."/>
        </authorList>
    </citation>
    <scope>NUCLEOTIDE SEQUENCE</scope>
    <source>
        <tissue evidence="1">Shoot tissue taken approximately 20 cm above the soil surface</tissue>
    </source>
</reference>